<proteinExistence type="predicted"/>
<dbReference type="EnsemblMetazoa" id="AATE001475-RA">
    <property type="protein sequence ID" value="AATE001475-PA.1"/>
    <property type="gene ID" value="AATE001475"/>
</dbReference>
<reference evidence="1" key="1">
    <citation type="submission" date="2022-08" db="UniProtKB">
        <authorList>
            <consortium name="EnsemblMetazoa"/>
        </authorList>
    </citation>
    <scope>IDENTIFICATION</scope>
    <source>
        <strain evidence="1">EBRO</strain>
    </source>
</reference>
<organism evidence="1">
    <name type="scientific">Anopheles atroparvus</name>
    <name type="common">European mosquito</name>
    <dbReference type="NCBI Taxonomy" id="41427"/>
    <lineage>
        <taxon>Eukaryota</taxon>
        <taxon>Metazoa</taxon>
        <taxon>Ecdysozoa</taxon>
        <taxon>Arthropoda</taxon>
        <taxon>Hexapoda</taxon>
        <taxon>Insecta</taxon>
        <taxon>Pterygota</taxon>
        <taxon>Neoptera</taxon>
        <taxon>Endopterygota</taxon>
        <taxon>Diptera</taxon>
        <taxon>Nematocera</taxon>
        <taxon>Culicoidea</taxon>
        <taxon>Culicidae</taxon>
        <taxon>Anophelinae</taxon>
        <taxon>Anopheles</taxon>
    </lineage>
</organism>
<dbReference type="AlphaFoldDB" id="A0A182ILM3"/>
<dbReference type="VEuPathDB" id="VectorBase:AATE001475"/>
<sequence length="267" mass="29785">MDKITYLGKSNKIAIFETVASFVQARHDAFDIVRNAGDHGRTRSGPILIVHGKIDTEVTEDLGEQAPGIGGDERDVVTTGNLRDPPLLRRRGQRKHHHTELLQKLLRQLARVGHGRDVVVQVGELLAARLGSIAPVGHIFRGQVELRREVADRANRRVMQGDRFHSTENYILGHFHTEPTQAGDQHVRAGHATHRIVPQDVQLARGLYLRLETLWFTSDWPPARAKDDDDEDDGIVAGCFCWCGGRCGEIPRDEVEVPGGLYTIAVR</sequence>
<evidence type="ECO:0000313" key="1">
    <source>
        <dbReference type="EnsemblMetazoa" id="AATE001475-PA.1"/>
    </source>
</evidence>
<protein>
    <submittedName>
        <fullName evidence="1">Uncharacterized protein</fullName>
    </submittedName>
</protein>
<name>A0A182ILM3_ANOAO</name>
<accession>A0A182ILM3</accession>